<proteinExistence type="inferred from homology"/>
<feature type="domain" description="Pectinesterase catalytic" evidence="5">
    <location>
        <begin position="23"/>
        <end position="314"/>
    </location>
</feature>
<dbReference type="InterPro" id="IPR000070">
    <property type="entry name" value="Pectinesterase_cat"/>
</dbReference>
<name>A0ABT5HVS0_9CAUL</name>
<comment type="caution">
    <text evidence="6">The sequence shown here is derived from an EMBL/GenBank/DDBJ whole genome shotgun (WGS) entry which is preliminary data.</text>
</comment>
<gene>
    <name evidence="6" type="ORF">PQU92_12875</name>
</gene>
<evidence type="ECO:0000313" key="7">
    <source>
        <dbReference type="Proteomes" id="UP001214854"/>
    </source>
</evidence>
<feature type="signal peptide" evidence="4">
    <location>
        <begin position="1"/>
        <end position="19"/>
    </location>
</feature>
<dbReference type="SUPFAM" id="SSF51126">
    <property type="entry name" value="Pectin lyase-like"/>
    <property type="match status" value="1"/>
</dbReference>
<comment type="similarity">
    <text evidence="1">Belongs to the pectinesterase family.</text>
</comment>
<sequence length="320" mass="35939">MKRLFASLVLIACAVPAWAVELHVSKTEAGAYATVQAALDALPAEGGDLLIAPGTYREKLRVDKPHVRFIGKGMKPEDVVLVWGDSSINVGNTYNTPSTYVAADDFYAENLTFDNDWTRSGKPNSQAVALAVTGDRAVFIRVRILGAQDTLYLAHPEGKVVRHYFRDCYIEGHVDFIFGNAKAYFDRCQIHGIERPTIMYTAQSRNSRDEDSAFVFDHCRLTAYEGAKGNVWLGRAWRPYARVIFLDTQIDAPVDKSGWREWYPDRSKTLHTAYYAEYNSTGPGASPNTRQIFSYQLTAEQAQTWRLAAFFKGDTGWIPK</sequence>
<accession>A0ABT5HVS0</accession>
<evidence type="ECO:0000256" key="1">
    <source>
        <dbReference type="ARBA" id="ARBA00008891"/>
    </source>
</evidence>
<feature type="chain" id="PRO_5046507943" evidence="4">
    <location>
        <begin position="20"/>
        <end position="320"/>
    </location>
</feature>
<evidence type="ECO:0000256" key="3">
    <source>
        <dbReference type="ARBA" id="ARBA00023085"/>
    </source>
</evidence>
<evidence type="ECO:0000259" key="5">
    <source>
        <dbReference type="Pfam" id="PF01095"/>
    </source>
</evidence>
<protein>
    <submittedName>
        <fullName evidence="6">Pectinesterase family protein</fullName>
    </submittedName>
</protein>
<dbReference type="InterPro" id="IPR011050">
    <property type="entry name" value="Pectin_lyase_fold/virulence"/>
</dbReference>
<evidence type="ECO:0000313" key="6">
    <source>
        <dbReference type="EMBL" id="MDC7684177.1"/>
    </source>
</evidence>
<dbReference type="PANTHER" id="PTHR31321:SF57">
    <property type="entry name" value="PECTINESTERASE 53-RELATED"/>
    <property type="match status" value="1"/>
</dbReference>
<dbReference type="EMBL" id="JAQQKX010000010">
    <property type="protein sequence ID" value="MDC7684177.1"/>
    <property type="molecule type" value="Genomic_DNA"/>
</dbReference>
<keyword evidence="4" id="KW-0732">Signal</keyword>
<keyword evidence="2" id="KW-0378">Hydrolase</keyword>
<dbReference type="Gene3D" id="2.160.20.10">
    <property type="entry name" value="Single-stranded right-handed beta-helix, Pectin lyase-like"/>
    <property type="match status" value="1"/>
</dbReference>
<dbReference type="PANTHER" id="PTHR31321">
    <property type="entry name" value="ACYL-COA THIOESTER HYDROLASE YBHC-RELATED"/>
    <property type="match status" value="1"/>
</dbReference>
<organism evidence="6 7">
    <name type="scientific">Asticcacaulis aquaticus</name>
    <dbReference type="NCBI Taxonomy" id="2984212"/>
    <lineage>
        <taxon>Bacteria</taxon>
        <taxon>Pseudomonadati</taxon>
        <taxon>Pseudomonadota</taxon>
        <taxon>Alphaproteobacteria</taxon>
        <taxon>Caulobacterales</taxon>
        <taxon>Caulobacteraceae</taxon>
        <taxon>Asticcacaulis</taxon>
    </lineage>
</organism>
<reference evidence="6 7" key="1">
    <citation type="submission" date="2023-01" db="EMBL/GenBank/DDBJ databases">
        <title>Novel species of the genus Asticcacaulis isolated from rivers.</title>
        <authorList>
            <person name="Lu H."/>
        </authorList>
    </citation>
    <scope>NUCLEOTIDE SEQUENCE [LARGE SCALE GENOMIC DNA]</scope>
    <source>
        <strain evidence="6 7">BYS171W</strain>
    </source>
</reference>
<evidence type="ECO:0000256" key="4">
    <source>
        <dbReference type="SAM" id="SignalP"/>
    </source>
</evidence>
<dbReference type="InterPro" id="IPR012334">
    <property type="entry name" value="Pectin_lyas_fold"/>
</dbReference>
<keyword evidence="7" id="KW-1185">Reference proteome</keyword>
<keyword evidence="3" id="KW-0063">Aspartyl esterase</keyword>
<dbReference type="Pfam" id="PF01095">
    <property type="entry name" value="Pectinesterase"/>
    <property type="match status" value="1"/>
</dbReference>
<evidence type="ECO:0000256" key="2">
    <source>
        <dbReference type="ARBA" id="ARBA00022801"/>
    </source>
</evidence>
<dbReference type="Proteomes" id="UP001214854">
    <property type="component" value="Unassembled WGS sequence"/>
</dbReference>
<dbReference type="RefSeq" id="WP_272748629.1">
    <property type="nucleotide sequence ID" value="NZ_JAQQKX010000010.1"/>
</dbReference>